<keyword evidence="2" id="KW-1185">Reference proteome</keyword>
<evidence type="ECO:0000313" key="2">
    <source>
        <dbReference type="Proteomes" id="UP000694522"/>
    </source>
</evidence>
<sequence>LKARPLLPYIQPELPLFQFEPITPCPIATVPDEESLFSILVAPFRYSEVSTRSRFIPSNVKFKREKYQANPPPNMHLHSESSGRTHSRLYSQFLGLQRLYTLICTWQQPPLLKSNIEGRNKLPQIHPARSFPARTGINSYCFTRSHNETHPEGRNHHSYQICFGSSLYHKHLSLHNKLPPI</sequence>
<organism evidence="1 2">
    <name type="scientific">Amazona collaria</name>
    <name type="common">yellow-billed parrot</name>
    <dbReference type="NCBI Taxonomy" id="241587"/>
    <lineage>
        <taxon>Eukaryota</taxon>
        <taxon>Metazoa</taxon>
        <taxon>Chordata</taxon>
        <taxon>Craniata</taxon>
        <taxon>Vertebrata</taxon>
        <taxon>Euteleostomi</taxon>
        <taxon>Archelosauria</taxon>
        <taxon>Archosauria</taxon>
        <taxon>Dinosauria</taxon>
        <taxon>Saurischia</taxon>
        <taxon>Theropoda</taxon>
        <taxon>Coelurosauria</taxon>
        <taxon>Aves</taxon>
        <taxon>Neognathae</taxon>
        <taxon>Neoaves</taxon>
        <taxon>Telluraves</taxon>
        <taxon>Australaves</taxon>
        <taxon>Psittaciformes</taxon>
        <taxon>Psittacidae</taxon>
        <taxon>Amazona</taxon>
    </lineage>
</organism>
<dbReference type="AlphaFoldDB" id="A0A8B9GFM9"/>
<reference evidence="1" key="1">
    <citation type="submission" date="2025-08" db="UniProtKB">
        <authorList>
            <consortium name="Ensembl"/>
        </authorList>
    </citation>
    <scope>IDENTIFICATION</scope>
</reference>
<accession>A0A8B9GFM9</accession>
<protein>
    <submittedName>
        <fullName evidence="1">Uncharacterized protein</fullName>
    </submittedName>
</protein>
<dbReference type="Proteomes" id="UP000694522">
    <property type="component" value="Unplaced"/>
</dbReference>
<proteinExistence type="predicted"/>
<reference evidence="1" key="2">
    <citation type="submission" date="2025-09" db="UniProtKB">
        <authorList>
            <consortium name="Ensembl"/>
        </authorList>
    </citation>
    <scope>IDENTIFICATION</scope>
</reference>
<dbReference type="Ensembl" id="ENSACOT00000025184.1">
    <property type="protein sequence ID" value="ENSACOP00000024348.1"/>
    <property type="gene ID" value="ENSACOG00000016378.1"/>
</dbReference>
<name>A0A8B9GFM9_9PSIT</name>
<evidence type="ECO:0000313" key="1">
    <source>
        <dbReference type="Ensembl" id="ENSACOP00000024348.1"/>
    </source>
</evidence>